<dbReference type="AlphaFoldDB" id="A0A2L1TTH9"/>
<proteinExistence type="predicted"/>
<evidence type="ECO:0000313" key="2">
    <source>
        <dbReference type="EMBL" id="QHZ49524.1"/>
    </source>
</evidence>
<dbReference type="EMBL" id="CP019717">
    <property type="protein sequence ID" value="QHZ49524.1"/>
    <property type="molecule type" value="Genomic_DNA"/>
</dbReference>
<dbReference type="Proteomes" id="UP000464330">
    <property type="component" value="Chromosome"/>
</dbReference>
<protein>
    <submittedName>
        <fullName evidence="1">Uncharacterized protein</fullName>
    </submittedName>
</protein>
<dbReference type="EMBL" id="CP019655">
    <property type="protein sequence ID" value="AVF24576.1"/>
    <property type="molecule type" value="Genomic_DNA"/>
</dbReference>
<gene>
    <name evidence="1" type="ORF">ERICIII_00331</name>
    <name evidence="2" type="ORF">ERICV_00314</name>
</gene>
<reference evidence="3" key="1">
    <citation type="submission" date="2017-02" db="EMBL/GenBank/DDBJ databases">
        <title>Delineation of Paenibacillus larvae strains originating from foulbrood outbreaks.</title>
        <authorList>
            <person name="Beims H."/>
            <person name="Bunk B."/>
            <person name="Sproeer C."/>
            <person name="Mohr K.I."/>
            <person name="Pradella S."/>
            <person name="Guenther G."/>
            <person name="Rohde M."/>
            <person name="von der Ohe W."/>
            <person name="Steinert M."/>
        </authorList>
    </citation>
    <scope>NUCLEOTIDE SEQUENCE [LARGE SCALE GENOMIC DNA]</scope>
    <source>
        <strain evidence="3">Eric_III</strain>
    </source>
</reference>
<evidence type="ECO:0000313" key="1">
    <source>
        <dbReference type="EMBL" id="AVF24576.1"/>
    </source>
</evidence>
<evidence type="ECO:0000313" key="4">
    <source>
        <dbReference type="Proteomes" id="UP000464330"/>
    </source>
</evidence>
<reference evidence="1 4" key="2">
    <citation type="journal article" date="2020" name="Int. J. Med. Microbiol.">
        <title>Discovery of Paenibacillus larvae ERIC V: Phenotypic and genomic comparison to genotypes ERIC I-IV reveal different inventories of virulence factors which correlate with epidemiological prevalences of American Foulbrood.</title>
        <authorList>
            <person name="Beims H."/>
            <person name="Bunk B."/>
            <person name="Erler S."/>
            <person name="Mohr K.I."/>
            <person name="Sproer C."/>
            <person name="Pradella S."/>
            <person name="Gunther G."/>
            <person name="Rohde M."/>
            <person name="von der Ohe W."/>
            <person name="Steinert M."/>
        </authorList>
    </citation>
    <scope>NUCLEOTIDE SEQUENCE</scope>
    <source>
        <strain evidence="1">Eric_III</strain>
        <strain evidence="2">Eric_V</strain>
    </source>
</reference>
<name>A0A2L1TTH9_9BACL</name>
<evidence type="ECO:0000313" key="3">
    <source>
        <dbReference type="Proteomes" id="UP000239833"/>
    </source>
</evidence>
<organism evidence="1 3">
    <name type="scientific">Paenibacillus larvae subsp. larvae</name>
    <dbReference type="NCBI Taxonomy" id="147375"/>
    <lineage>
        <taxon>Bacteria</taxon>
        <taxon>Bacillati</taxon>
        <taxon>Bacillota</taxon>
        <taxon>Bacilli</taxon>
        <taxon>Bacillales</taxon>
        <taxon>Paenibacillaceae</taxon>
        <taxon>Paenibacillus</taxon>
    </lineage>
</organism>
<accession>A0A8B6WV29</accession>
<sequence>MKPPLLRHFLKNRHRPAVFVNSVLYLRGYYGQFLIAAMLL</sequence>
<dbReference type="Proteomes" id="UP000239833">
    <property type="component" value="Chromosome"/>
</dbReference>
<accession>A0A2L1TTH9</accession>
<accession>A0A6C0QLC0</accession>